<proteinExistence type="inferred from homology"/>
<keyword evidence="12" id="KW-0539">Nucleus</keyword>
<feature type="coiled-coil region" evidence="13">
    <location>
        <begin position="455"/>
        <end position="482"/>
    </location>
</feature>
<accession>A0A4S2MYN2</accession>
<evidence type="ECO:0000256" key="14">
    <source>
        <dbReference type="SAM" id="MobiDB-lite"/>
    </source>
</evidence>
<keyword evidence="11 15" id="KW-0472">Membrane</keyword>
<dbReference type="InterPro" id="IPR026859">
    <property type="entry name" value="Myosin-bd"/>
</dbReference>
<dbReference type="PANTHER" id="PTHR15989">
    <property type="entry name" value="VEZATIN"/>
    <property type="match status" value="1"/>
</dbReference>
<sequence>MESIVFANSPLAEYLEGNGEHEAEWGLETHDSDIDRDLTSFAPPLSSHVRSRLSNKSLQPLRLSKAGQDRKTRFYELFSVRGHNEEEDADSGAHDAEIRHGTDEDCEWLQRAVDSRLSRTENSRFLERFRYIIVASQLLNGHVNVSHYNRKLGDENMPLGEEDDDAISIFGQQFPKARYWMGSGGFVIVTSMMLSWVFRGSGGRAMFSKARAIAALCLSLVVAVFLFTKARRKWLRHVRLKAIEYAIIFVENSQTFDILASNAVTLIQEVELVSRGYRLSTPLPPITRIERDKQTRRCARLRKCVLKALGNAIPPHSLACESLRAFVKEEDLERYFDIYDIQVANLEDAELGFDEQEFEDMESIRALKTLLHRLHTIRRVFLCSLMAVDADGRHADYAKWGTVVEQLKTLGNTVAEIAGELKRISTEEEEFFIPPSPKLPVSPENEKYRGQLRQLNSLSQSLRGLQAKMHVLREESDRTLQESSDLSDFGRDLLQHYDSIGADLRGLVDEWENSRAYLIMNLTQRDRANSGSPESLKGPESLAGTTLAGDTPRNSGLFTKDGSWADTAGFGLMSPRGDKSDDSHESEVEEIFEGIADPARPRPTLTREERIRKVQEERAKAAEKRKTVGASLALQKELQAVLVNRPTPKRRIAVRNSR</sequence>
<keyword evidence="18" id="KW-1185">Reference proteome</keyword>
<gene>
    <name evidence="17" type="ORF">EX30DRAFT_348201</name>
</gene>
<keyword evidence="10 13" id="KW-0175">Coiled coil</keyword>
<evidence type="ECO:0000256" key="11">
    <source>
        <dbReference type="ARBA" id="ARBA00023136"/>
    </source>
</evidence>
<dbReference type="GO" id="GO:0098609">
    <property type="term" value="P:cell-cell adhesion"/>
    <property type="evidence" value="ECO:0007669"/>
    <property type="project" value="InterPro"/>
</dbReference>
<dbReference type="InterPro" id="IPR026858">
    <property type="entry name" value="Vezatin"/>
</dbReference>
<dbReference type="AlphaFoldDB" id="A0A4S2MYN2"/>
<keyword evidence="8" id="KW-0965">Cell junction</keyword>
<feature type="region of interest" description="Disordered" evidence="14">
    <location>
        <begin position="526"/>
        <end position="562"/>
    </location>
</feature>
<evidence type="ECO:0000256" key="8">
    <source>
        <dbReference type="ARBA" id="ARBA00022949"/>
    </source>
</evidence>
<evidence type="ECO:0000256" key="12">
    <source>
        <dbReference type="ARBA" id="ARBA00023242"/>
    </source>
</evidence>
<dbReference type="STRING" id="341454.A0A4S2MYN2"/>
<name>A0A4S2MYN2_9PEZI</name>
<dbReference type="GO" id="GO:0005634">
    <property type="term" value="C:nucleus"/>
    <property type="evidence" value="ECO:0007669"/>
    <property type="project" value="UniProtKB-SubCell"/>
</dbReference>
<evidence type="ECO:0000256" key="2">
    <source>
        <dbReference type="ARBA" id="ARBA00004536"/>
    </source>
</evidence>
<reference evidence="17 18" key="1">
    <citation type="submission" date="2019-04" db="EMBL/GenBank/DDBJ databases">
        <title>Comparative genomics and transcriptomics to analyze fruiting body development in filamentous ascomycetes.</title>
        <authorList>
            <consortium name="DOE Joint Genome Institute"/>
            <person name="Lutkenhaus R."/>
            <person name="Traeger S."/>
            <person name="Breuer J."/>
            <person name="Kuo A."/>
            <person name="Lipzen A."/>
            <person name="Pangilinan J."/>
            <person name="Dilworth D."/>
            <person name="Sandor L."/>
            <person name="Poggeler S."/>
            <person name="Barry K."/>
            <person name="Grigoriev I.V."/>
            <person name="Nowrousian M."/>
        </authorList>
    </citation>
    <scope>NUCLEOTIDE SEQUENCE [LARGE SCALE GENOMIC DNA]</scope>
    <source>
        <strain evidence="17 18">CBS 389.68</strain>
    </source>
</reference>
<feature type="region of interest" description="Disordered" evidence="14">
    <location>
        <begin position="569"/>
        <end position="588"/>
    </location>
</feature>
<comment type="subcellular location">
    <subcellularLocation>
        <location evidence="2">Cell junction</location>
        <location evidence="2">Adherens junction</location>
    </subcellularLocation>
    <subcellularLocation>
        <location evidence="3">Cell membrane</location>
        <topology evidence="3">Multi-pass membrane protein</topology>
    </subcellularLocation>
    <subcellularLocation>
        <location evidence="1">Nucleus</location>
    </subcellularLocation>
</comment>
<keyword evidence="6" id="KW-1003">Cell membrane</keyword>
<dbReference type="PANTHER" id="PTHR15989:SF5">
    <property type="entry name" value="VEZATIN"/>
    <property type="match status" value="1"/>
</dbReference>
<evidence type="ECO:0000256" key="15">
    <source>
        <dbReference type="SAM" id="Phobius"/>
    </source>
</evidence>
<dbReference type="GO" id="GO:0017022">
    <property type="term" value="F:myosin binding"/>
    <property type="evidence" value="ECO:0007669"/>
    <property type="project" value="InterPro"/>
</dbReference>
<organism evidence="17 18">
    <name type="scientific">Ascodesmis nigricans</name>
    <dbReference type="NCBI Taxonomy" id="341454"/>
    <lineage>
        <taxon>Eukaryota</taxon>
        <taxon>Fungi</taxon>
        <taxon>Dikarya</taxon>
        <taxon>Ascomycota</taxon>
        <taxon>Pezizomycotina</taxon>
        <taxon>Pezizomycetes</taxon>
        <taxon>Pezizales</taxon>
        <taxon>Ascodesmidaceae</taxon>
        <taxon>Ascodesmis</taxon>
    </lineage>
</organism>
<evidence type="ECO:0000313" key="17">
    <source>
        <dbReference type="EMBL" id="TGZ81787.1"/>
    </source>
</evidence>
<evidence type="ECO:0000259" key="16">
    <source>
        <dbReference type="Pfam" id="PF12632"/>
    </source>
</evidence>
<dbReference type="OrthoDB" id="21151at2759"/>
<comment type="similarity">
    <text evidence="4">Belongs to the vezatin family.</text>
</comment>
<evidence type="ECO:0000256" key="1">
    <source>
        <dbReference type="ARBA" id="ARBA00004123"/>
    </source>
</evidence>
<dbReference type="Proteomes" id="UP000298138">
    <property type="component" value="Unassembled WGS sequence"/>
</dbReference>
<feature type="transmembrane region" description="Helical" evidence="15">
    <location>
        <begin position="179"/>
        <end position="198"/>
    </location>
</feature>
<evidence type="ECO:0000256" key="7">
    <source>
        <dbReference type="ARBA" id="ARBA00022692"/>
    </source>
</evidence>
<dbReference type="Pfam" id="PF12632">
    <property type="entry name" value="Vezatin"/>
    <property type="match status" value="1"/>
</dbReference>
<evidence type="ECO:0000256" key="5">
    <source>
        <dbReference type="ARBA" id="ARBA00018125"/>
    </source>
</evidence>
<evidence type="ECO:0000313" key="18">
    <source>
        <dbReference type="Proteomes" id="UP000298138"/>
    </source>
</evidence>
<feature type="domain" description="Myosin-binding" evidence="16">
    <location>
        <begin position="198"/>
        <end position="468"/>
    </location>
</feature>
<keyword evidence="9 15" id="KW-1133">Transmembrane helix</keyword>
<protein>
    <recommendedName>
        <fullName evidence="5">Vezatin</fullName>
    </recommendedName>
</protein>
<evidence type="ECO:0000256" key="13">
    <source>
        <dbReference type="SAM" id="Coils"/>
    </source>
</evidence>
<feature type="transmembrane region" description="Helical" evidence="15">
    <location>
        <begin position="210"/>
        <end position="228"/>
    </location>
</feature>
<dbReference type="InParanoid" id="A0A4S2MYN2"/>
<evidence type="ECO:0000256" key="3">
    <source>
        <dbReference type="ARBA" id="ARBA00004651"/>
    </source>
</evidence>
<evidence type="ECO:0000256" key="4">
    <source>
        <dbReference type="ARBA" id="ARBA00007245"/>
    </source>
</evidence>
<evidence type="ECO:0000256" key="10">
    <source>
        <dbReference type="ARBA" id="ARBA00023054"/>
    </source>
</evidence>
<feature type="compositionally biased region" description="Basic and acidic residues" evidence="14">
    <location>
        <begin position="576"/>
        <end position="586"/>
    </location>
</feature>
<keyword evidence="7 15" id="KW-0812">Transmembrane</keyword>
<dbReference type="GO" id="GO:0005886">
    <property type="term" value="C:plasma membrane"/>
    <property type="evidence" value="ECO:0007669"/>
    <property type="project" value="UniProtKB-SubCell"/>
</dbReference>
<evidence type="ECO:0000256" key="6">
    <source>
        <dbReference type="ARBA" id="ARBA00022475"/>
    </source>
</evidence>
<evidence type="ECO:0000256" key="9">
    <source>
        <dbReference type="ARBA" id="ARBA00022989"/>
    </source>
</evidence>
<dbReference type="EMBL" id="ML220117">
    <property type="protein sequence ID" value="TGZ81787.1"/>
    <property type="molecule type" value="Genomic_DNA"/>
</dbReference>